<evidence type="ECO:0000259" key="1">
    <source>
        <dbReference type="Pfam" id="PF01814"/>
    </source>
</evidence>
<dbReference type="InterPro" id="IPR012312">
    <property type="entry name" value="Hemerythrin-like"/>
</dbReference>
<dbReference type="Proteomes" id="UP000198615">
    <property type="component" value="Unassembled WGS sequence"/>
</dbReference>
<dbReference type="CDD" id="cd12108">
    <property type="entry name" value="Hr-like"/>
    <property type="match status" value="1"/>
</dbReference>
<dbReference type="RefSeq" id="WP_093151514.1">
    <property type="nucleotide sequence ID" value="NZ_FNBW01000009.1"/>
</dbReference>
<name>A0A8G2BKK9_9PROT</name>
<dbReference type="Pfam" id="PF01814">
    <property type="entry name" value="Hemerythrin"/>
    <property type="match status" value="1"/>
</dbReference>
<gene>
    <name evidence="2" type="ORF">SAMN05660686_03050</name>
</gene>
<dbReference type="Gene3D" id="1.20.120.520">
    <property type="entry name" value="nmb1532 protein domain like"/>
    <property type="match status" value="1"/>
</dbReference>
<keyword evidence="3" id="KW-1185">Reference proteome</keyword>
<evidence type="ECO:0000313" key="2">
    <source>
        <dbReference type="EMBL" id="SDG01692.1"/>
    </source>
</evidence>
<dbReference type="AlphaFoldDB" id="A0A8G2BKK9"/>
<dbReference type="OrthoDB" id="6077989at2"/>
<dbReference type="EMBL" id="FNBW01000009">
    <property type="protein sequence ID" value="SDG01692.1"/>
    <property type="molecule type" value="Genomic_DNA"/>
</dbReference>
<organism evidence="2 3">
    <name type="scientific">Thalassobaculum litoreum DSM 18839</name>
    <dbReference type="NCBI Taxonomy" id="1123362"/>
    <lineage>
        <taxon>Bacteria</taxon>
        <taxon>Pseudomonadati</taxon>
        <taxon>Pseudomonadota</taxon>
        <taxon>Alphaproteobacteria</taxon>
        <taxon>Rhodospirillales</taxon>
        <taxon>Thalassobaculaceae</taxon>
        <taxon>Thalassobaculum</taxon>
    </lineage>
</organism>
<sequence length="202" mass="21929">MTSADQAADQAADQFDDSDLRLGSRTALPETLRVLVHALPQEAWAAHPNFGGMTRFWLERHAAFRELLDRIAADAGATAAGETAPDAYAPRLYGLASTLLGELHGHHSIEDAHYFPQLRRLEPSVARGFDLLEADHKDLDARLHGFAGEVNTLLQVAQAGTLAAGRVEPFADTVAGFRHLLDRHLVDEEEIVIPALLRVSGG</sequence>
<proteinExistence type="predicted"/>
<accession>A0A8G2BKK9</accession>
<protein>
    <submittedName>
        <fullName evidence="2">Hemerythrin HHE cation binding domain-containing protein</fullName>
    </submittedName>
</protein>
<evidence type="ECO:0000313" key="3">
    <source>
        <dbReference type="Proteomes" id="UP000198615"/>
    </source>
</evidence>
<comment type="caution">
    <text evidence="2">The sequence shown here is derived from an EMBL/GenBank/DDBJ whole genome shotgun (WGS) entry which is preliminary data.</text>
</comment>
<feature type="domain" description="Hemerythrin-like" evidence="1">
    <location>
        <begin position="54"/>
        <end position="196"/>
    </location>
</feature>
<reference evidence="2 3" key="1">
    <citation type="submission" date="2016-10" db="EMBL/GenBank/DDBJ databases">
        <authorList>
            <person name="Varghese N."/>
            <person name="Submissions S."/>
        </authorList>
    </citation>
    <scope>NUCLEOTIDE SEQUENCE [LARGE SCALE GENOMIC DNA]</scope>
    <source>
        <strain evidence="2 3">DSM 18839</strain>
    </source>
</reference>